<dbReference type="KEGG" id="marb:CJ263_04915"/>
<dbReference type="OrthoDB" id="1445399at2"/>
<dbReference type="Proteomes" id="UP000215244">
    <property type="component" value="Chromosome"/>
</dbReference>
<proteinExistence type="predicted"/>
<protein>
    <submittedName>
        <fullName evidence="1">Uncharacterized protein</fullName>
    </submittedName>
</protein>
<gene>
    <name evidence="1" type="ORF">CJ263_04915</name>
</gene>
<dbReference type="EMBL" id="CP022957">
    <property type="protein sequence ID" value="ASV29608.1"/>
    <property type="molecule type" value="Genomic_DNA"/>
</dbReference>
<sequence length="131" mass="15461">MDSNGLLNIYEQYYEANLKYGFYLREHTWQSIGKVLFIAGVQEGKRLTGNPPYFTNPKVFVKLYYANSINAINENTKSRTIRINDGGTYRYQPVDSNFIMPSKETFEKKKNSKKIFDSYDYFNDDFLKDEK</sequence>
<reference evidence="1 2" key="1">
    <citation type="submission" date="2017-08" db="EMBL/GenBank/DDBJ databases">
        <title>The complete genome sequence of Maribacter sp. B1, isolated from deep-sea sediment.</title>
        <authorList>
            <person name="Wu Y.-H."/>
            <person name="Cheng H."/>
            <person name="Xu X.-W."/>
        </authorList>
    </citation>
    <scope>NUCLEOTIDE SEQUENCE [LARGE SCALE GENOMIC DNA]</scope>
    <source>
        <strain evidence="1 2">B1</strain>
    </source>
</reference>
<keyword evidence="2" id="KW-1185">Reference proteome</keyword>
<evidence type="ECO:0000313" key="1">
    <source>
        <dbReference type="EMBL" id="ASV29608.1"/>
    </source>
</evidence>
<organism evidence="1 2">
    <name type="scientific">Maribacter cobaltidurans</name>
    <dbReference type="NCBI Taxonomy" id="1178778"/>
    <lineage>
        <taxon>Bacteria</taxon>
        <taxon>Pseudomonadati</taxon>
        <taxon>Bacteroidota</taxon>
        <taxon>Flavobacteriia</taxon>
        <taxon>Flavobacteriales</taxon>
        <taxon>Flavobacteriaceae</taxon>
        <taxon>Maribacter</taxon>
    </lineage>
</organism>
<accession>A0A223V3P0</accession>
<dbReference type="AlphaFoldDB" id="A0A223V3P0"/>
<name>A0A223V3P0_9FLAO</name>
<evidence type="ECO:0000313" key="2">
    <source>
        <dbReference type="Proteomes" id="UP000215244"/>
    </source>
</evidence>
<dbReference type="RefSeq" id="WP_094996234.1">
    <property type="nucleotide sequence ID" value="NZ_BMJL01000001.1"/>
</dbReference>